<dbReference type="RefSeq" id="XP_067755891.1">
    <property type="nucleotide sequence ID" value="XM_067899652.1"/>
</dbReference>
<organism evidence="1 2">
    <name type="scientific">Porcisia hertigi</name>
    <dbReference type="NCBI Taxonomy" id="2761500"/>
    <lineage>
        <taxon>Eukaryota</taxon>
        <taxon>Discoba</taxon>
        <taxon>Euglenozoa</taxon>
        <taxon>Kinetoplastea</taxon>
        <taxon>Metakinetoplastina</taxon>
        <taxon>Trypanosomatida</taxon>
        <taxon>Trypanosomatidae</taxon>
        <taxon>Leishmaniinae</taxon>
        <taxon>Porcisia</taxon>
    </lineage>
</organism>
<proteinExistence type="predicted"/>
<dbReference type="OrthoDB" id="272662at2759"/>
<evidence type="ECO:0008006" key="3">
    <source>
        <dbReference type="Google" id="ProtNLM"/>
    </source>
</evidence>
<keyword evidence="2" id="KW-1185">Reference proteome</keyword>
<dbReference type="EMBL" id="JAFJZO010000028">
    <property type="protein sequence ID" value="KAG5500557.1"/>
    <property type="molecule type" value="Genomic_DNA"/>
</dbReference>
<dbReference type="KEGG" id="phet:94289729"/>
<comment type="caution">
    <text evidence="1">The sequence shown here is derived from an EMBL/GenBank/DDBJ whole genome shotgun (WGS) entry which is preliminary data.</text>
</comment>
<reference evidence="1 2" key="1">
    <citation type="submission" date="2021-02" db="EMBL/GenBank/DDBJ databases">
        <title>Porcisia hertigi Genome sequencing and assembly.</title>
        <authorList>
            <person name="Almutairi H."/>
            <person name="Gatherer D."/>
        </authorList>
    </citation>
    <scope>NUCLEOTIDE SEQUENCE [LARGE SCALE GENOMIC DNA]</scope>
    <source>
        <strain evidence="1 2">C119</strain>
    </source>
</reference>
<name>A0A836L894_9TRYP</name>
<protein>
    <recommendedName>
        <fullName evidence="3">Glycosomal membrane protein</fullName>
    </recommendedName>
</protein>
<evidence type="ECO:0000313" key="1">
    <source>
        <dbReference type="EMBL" id="KAG5500557.1"/>
    </source>
</evidence>
<dbReference type="AlphaFoldDB" id="A0A836L894"/>
<dbReference type="GeneID" id="94289729"/>
<accession>A0A836L894</accession>
<gene>
    <name evidence="1" type="ORF">JKF63_03651</name>
</gene>
<evidence type="ECO:0000313" key="2">
    <source>
        <dbReference type="Proteomes" id="UP000674318"/>
    </source>
</evidence>
<dbReference type="Proteomes" id="UP000674318">
    <property type="component" value="Chromosome 28"/>
</dbReference>
<sequence>MSVVVLGMSRLLARTDSVDKIIKIIIGLLTVMSTTGSPRQKECLRSARQLSEVRSVLRLGRLFGLTLKMKSLVELFAAQGLEWTERKKFVEFFKVIFDFLYAAGDHVLLVAREGYLGEGINVARLQHCTVTVGLCCHVLGILHNLLDLRDASRKLTYDPPSAKRACTNAAIGATREAVDTAVTLSHCSYANRALPLGPRLGGALVCLSGGLSTYLNFRDNA</sequence>